<accession>A0ABU8TWL8</accession>
<evidence type="ECO:0000313" key="3">
    <source>
        <dbReference type="EMBL" id="MEJ8543447.1"/>
    </source>
</evidence>
<evidence type="ECO:0000256" key="2">
    <source>
        <dbReference type="ARBA" id="ARBA00022801"/>
    </source>
</evidence>
<dbReference type="Pfam" id="PF01026">
    <property type="entry name" value="TatD_DNase"/>
    <property type="match status" value="1"/>
</dbReference>
<dbReference type="RefSeq" id="WP_340222574.1">
    <property type="nucleotide sequence ID" value="NZ_JAXUHJ010000014.1"/>
</dbReference>
<keyword evidence="2 3" id="KW-0378">Hydrolase</keyword>
<dbReference type="GO" id="GO:0016787">
    <property type="term" value="F:hydrolase activity"/>
    <property type="evidence" value="ECO:0007669"/>
    <property type="project" value="UniProtKB-KW"/>
</dbReference>
<comment type="caution">
    <text evidence="3">The sequence shown here is derived from an EMBL/GenBank/DDBJ whole genome shotgun (WGS) entry which is preliminary data.</text>
</comment>
<evidence type="ECO:0000313" key="4">
    <source>
        <dbReference type="Proteomes" id="UP001369247"/>
    </source>
</evidence>
<evidence type="ECO:0000256" key="1">
    <source>
        <dbReference type="ARBA" id="ARBA00022723"/>
    </source>
</evidence>
<dbReference type="EMBL" id="JAXUHJ010000014">
    <property type="protein sequence ID" value="MEJ8543447.1"/>
    <property type="molecule type" value="Genomic_DNA"/>
</dbReference>
<sequence>MEVSFIIDIHCHLDFKDFNRNREEVIERARKKLDAVIDSGVGPGGNRMALELASQHPDFIYATMGFHPTDASKARRELIEEVVSQIESSIDRIVAIGETGMDFHHTRDPGGRKKQEDTFRVFAGLAAEYEMPLVVHARDAEERALEAVLDYSIPLVVFHCYSGSHETARRIIDEGYYISVPTMVVFSEHHMDLVEKLPLENILTETDSPYLSPFRGKRNEPAFVEEAVKKIAEIKDIKVGEADRITTENAGKVFGL</sequence>
<dbReference type="SUPFAM" id="SSF51556">
    <property type="entry name" value="Metallo-dependent hydrolases"/>
    <property type="match status" value="1"/>
</dbReference>
<protein>
    <submittedName>
        <fullName evidence="3">TatD family hydrolase</fullName>
    </submittedName>
</protein>
<dbReference type="CDD" id="cd01310">
    <property type="entry name" value="TatD_DNAse"/>
    <property type="match status" value="1"/>
</dbReference>
<dbReference type="PIRSF" id="PIRSF005902">
    <property type="entry name" value="DNase_TatD"/>
    <property type="match status" value="1"/>
</dbReference>
<dbReference type="Gene3D" id="3.20.20.140">
    <property type="entry name" value="Metal-dependent hydrolases"/>
    <property type="match status" value="1"/>
</dbReference>
<reference evidence="3 4" key="1">
    <citation type="submission" date="2023-12" db="EMBL/GenBank/DDBJ databases">
        <title>Phenotypic and Genomic Characterization of Methanothermobacter wolfeii Strain BSEL, a CO2-Capturing Archaeon with Minimal Nutrient Requirements.</title>
        <authorList>
            <person name="Ale Enriquez F."/>
            <person name="Ahring B.K."/>
        </authorList>
    </citation>
    <scope>NUCLEOTIDE SEQUENCE [LARGE SCALE GENOMIC DNA]</scope>
    <source>
        <strain evidence="3 4">BSEL-1</strain>
    </source>
</reference>
<proteinExistence type="predicted"/>
<dbReference type="Proteomes" id="UP001369247">
    <property type="component" value="Unassembled WGS sequence"/>
</dbReference>
<keyword evidence="1" id="KW-0479">Metal-binding</keyword>
<dbReference type="InterPro" id="IPR032466">
    <property type="entry name" value="Metal_Hydrolase"/>
</dbReference>
<name>A0ABU8TWL8_METWO</name>
<dbReference type="InterPro" id="IPR001130">
    <property type="entry name" value="TatD-like"/>
</dbReference>
<dbReference type="PROSITE" id="PS01091">
    <property type="entry name" value="TATD_3"/>
    <property type="match status" value="1"/>
</dbReference>
<dbReference type="InterPro" id="IPR015991">
    <property type="entry name" value="TatD/YcfH-like"/>
</dbReference>
<gene>
    <name evidence="3" type="ORF">U2150_08100</name>
</gene>
<dbReference type="PANTHER" id="PTHR46124">
    <property type="entry name" value="D-AMINOACYL-TRNA DEACYLASE"/>
    <property type="match status" value="1"/>
</dbReference>
<dbReference type="InterPro" id="IPR018228">
    <property type="entry name" value="DNase_TatD-rel_CS"/>
</dbReference>
<dbReference type="NCBIfam" id="TIGR00010">
    <property type="entry name" value="YchF/TatD family DNA exonuclease"/>
    <property type="match status" value="1"/>
</dbReference>
<dbReference type="PANTHER" id="PTHR46124:SF2">
    <property type="entry name" value="D-AMINOACYL-TRNA DEACYLASE"/>
    <property type="match status" value="1"/>
</dbReference>
<dbReference type="PROSITE" id="PS01090">
    <property type="entry name" value="TATD_2"/>
    <property type="match status" value="1"/>
</dbReference>
<organism evidence="3 4">
    <name type="scientific">Methanothermobacter wolfeii</name>
    <name type="common">Methanobacterium wolfei</name>
    <dbReference type="NCBI Taxonomy" id="145261"/>
    <lineage>
        <taxon>Archaea</taxon>
        <taxon>Methanobacteriati</taxon>
        <taxon>Methanobacteriota</taxon>
        <taxon>Methanomada group</taxon>
        <taxon>Methanobacteria</taxon>
        <taxon>Methanobacteriales</taxon>
        <taxon>Methanobacteriaceae</taxon>
        <taxon>Methanothermobacter</taxon>
    </lineage>
</organism>
<keyword evidence="4" id="KW-1185">Reference proteome</keyword>